<feature type="compositionally biased region" description="Acidic residues" evidence="1">
    <location>
        <begin position="143"/>
        <end position="154"/>
    </location>
</feature>
<dbReference type="Proteomes" id="UP000218542">
    <property type="component" value="Unassembled WGS sequence"/>
</dbReference>
<dbReference type="RefSeq" id="WP_096894474.1">
    <property type="nucleotide sequence ID" value="NZ_BAOS01000017.1"/>
</dbReference>
<reference evidence="4" key="1">
    <citation type="journal article" date="2017" name="Environ. Microbiol. Rep.">
        <title>Genetic Diversity of Marine Anaerobic Ammonium-Oxidizing Bacteria as Revealed by Genomic and Proteomic Analyses of 'Candidatus Scalindua japonica'.</title>
        <authorList>
            <person name="Oshiki M."/>
            <person name="Mizuto K."/>
            <person name="Kimura Z."/>
            <person name="Kindaichi T."/>
            <person name="Satoh H."/>
            <person name="Okabe S."/>
        </authorList>
    </citation>
    <scope>NUCLEOTIDE SEQUENCE [LARGE SCALE GENOMIC DNA]</scope>
    <source>
        <strain evidence="4">husup-a2</strain>
    </source>
</reference>
<comment type="caution">
    <text evidence="3">The sequence shown here is derived from an EMBL/GenBank/DDBJ whole genome shotgun (WGS) entry which is preliminary data.</text>
</comment>
<protein>
    <submittedName>
        <fullName evidence="3">Ornithine carbamoyltransferase</fullName>
    </submittedName>
</protein>
<gene>
    <name evidence="3" type="ORF">SCALIN_C17_0116</name>
</gene>
<evidence type="ECO:0000256" key="1">
    <source>
        <dbReference type="SAM" id="MobiDB-lite"/>
    </source>
</evidence>
<evidence type="ECO:0000256" key="2">
    <source>
        <dbReference type="SAM" id="Phobius"/>
    </source>
</evidence>
<dbReference type="EMBL" id="BAOS01000017">
    <property type="protein sequence ID" value="GAX61082.1"/>
    <property type="molecule type" value="Genomic_DNA"/>
</dbReference>
<keyword evidence="2" id="KW-0472">Membrane</keyword>
<dbReference type="GO" id="GO:0016740">
    <property type="term" value="F:transferase activity"/>
    <property type="evidence" value="ECO:0007669"/>
    <property type="project" value="UniProtKB-KW"/>
</dbReference>
<sequence>MVNIKTTKLLKKFPGFFNRNEGIALTSIIVIMVLMSVMGGIFTSIMGTWKVSAPLTINSNKAYYLADTATMFALQDAKYRFFSMNASGTPLFPAATTGIRSAPYVVSSSTTERAEYWIERPYLAGSSPHSTNSDVDLDRGNNDDDTALADDDIVDDDGDDATIINNVTDVSNPLDGFSDVYTIIATGKVIRGGTTVSQRQIKTKVTIIPSPGTAVQPGVQTSGGIAGTGGGFGMTNDDGSIVTSFGTPGVDNNTGPDPETGIVIRPAQLLDVDFVKVIAIDQGHYNAWDLTIDNANDDYPEPSNPSYYIDAPTNAMPNFTYVENDLTVGSNRKGWGCSG</sequence>
<keyword evidence="3" id="KW-0808">Transferase</keyword>
<evidence type="ECO:0000313" key="4">
    <source>
        <dbReference type="Proteomes" id="UP000218542"/>
    </source>
</evidence>
<name>A0A286TYW7_9BACT</name>
<feature type="transmembrane region" description="Helical" evidence="2">
    <location>
        <begin position="21"/>
        <end position="49"/>
    </location>
</feature>
<evidence type="ECO:0000313" key="3">
    <source>
        <dbReference type="EMBL" id="GAX61082.1"/>
    </source>
</evidence>
<dbReference type="OrthoDB" id="9841122at2"/>
<dbReference type="AlphaFoldDB" id="A0A286TYW7"/>
<accession>A0A286TYW7</accession>
<keyword evidence="4" id="KW-1185">Reference proteome</keyword>
<feature type="region of interest" description="Disordered" evidence="1">
    <location>
        <begin position="126"/>
        <end position="154"/>
    </location>
</feature>
<keyword evidence="2" id="KW-0812">Transmembrane</keyword>
<proteinExistence type="predicted"/>
<organism evidence="3 4">
    <name type="scientific">Candidatus Scalindua japonica</name>
    <dbReference type="NCBI Taxonomy" id="1284222"/>
    <lineage>
        <taxon>Bacteria</taxon>
        <taxon>Pseudomonadati</taxon>
        <taxon>Planctomycetota</taxon>
        <taxon>Candidatus Brocadiia</taxon>
        <taxon>Candidatus Brocadiales</taxon>
        <taxon>Candidatus Scalinduaceae</taxon>
        <taxon>Candidatus Scalindua</taxon>
    </lineage>
</organism>
<keyword evidence="2" id="KW-1133">Transmembrane helix</keyword>